<reference evidence="4 5" key="1">
    <citation type="submission" date="2017-07" db="EMBL/GenBank/DDBJ databases">
        <title>The genome sequence of Paludifilum halophilum highlights mechanisms for microbial adaptation to high salt environemnts.</title>
        <authorList>
            <person name="Belbahri L."/>
        </authorList>
    </citation>
    <scope>NUCLEOTIDE SEQUENCE [LARGE SCALE GENOMIC DNA]</scope>
    <source>
        <strain evidence="4 5">DSM 102817</strain>
    </source>
</reference>
<dbReference type="OrthoDB" id="2139465at2"/>
<keyword evidence="5" id="KW-1185">Reference proteome</keyword>
<dbReference type="CDD" id="cd03443">
    <property type="entry name" value="PaaI_thioesterase"/>
    <property type="match status" value="1"/>
</dbReference>
<dbReference type="EMBL" id="NOWF01000002">
    <property type="protein sequence ID" value="OYD08963.1"/>
    <property type="molecule type" value="Genomic_DNA"/>
</dbReference>
<evidence type="ECO:0000313" key="5">
    <source>
        <dbReference type="Proteomes" id="UP000215459"/>
    </source>
</evidence>
<dbReference type="SUPFAM" id="SSF54637">
    <property type="entry name" value="Thioesterase/thiol ester dehydrase-isomerase"/>
    <property type="match status" value="1"/>
</dbReference>
<gene>
    <name evidence="4" type="ORF">CHM34_04085</name>
</gene>
<evidence type="ECO:0000313" key="4">
    <source>
        <dbReference type="EMBL" id="OYD08963.1"/>
    </source>
</evidence>
<sequence>MELQEQIRSVMEEGTEEEKEILRLAVQAIRQKRTRNSAYPSGFLGLSGSFVEEGVYRFRLPITAYMLNRGGVVHGGITATLADSTMGSLINKSLPENSYAVTVEMKVHYLQPGRGRELISDARMIRLGQTLAVAECRIANERGHQIAVATGTFSVLKRPGKRS</sequence>
<evidence type="ECO:0000256" key="1">
    <source>
        <dbReference type="ARBA" id="ARBA00008324"/>
    </source>
</evidence>
<dbReference type="NCBIfam" id="TIGR00369">
    <property type="entry name" value="unchar_dom_1"/>
    <property type="match status" value="1"/>
</dbReference>
<dbReference type="RefSeq" id="WP_094263311.1">
    <property type="nucleotide sequence ID" value="NZ_NOWF01000002.1"/>
</dbReference>
<dbReference type="InterPro" id="IPR039298">
    <property type="entry name" value="ACOT13"/>
</dbReference>
<name>A0A235B9H4_9BACL</name>
<dbReference type="PANTHER" id="PTHR21660">
    <property type="entry name" value="THIOESTERASE SUPERFAMILY MEMBER-RELATED"/>
    <property type="match status" value="1"/>
</dbReference>
<evidence type="ECO:0000259" key="3">
    <source>
        <dbReference type="Pfam" id="PF03061"/>
    </source>
</evidence>
<dbReference type="Proteomes" id="UP000215459">
    <property type="component" value="Unassembled WGS sequence"/>
</dbReference>
<comment type="caution">
    <text evidence="4">The sequence shown here is derived from an EMBL/GenBank/DDBJ whole genome shotgun (WGS) entry which is preliminary data.</text>
</comment>
<keyword evidence="2" id="KW-0378">Hydrolase</keyword>
<dbReference type="GO" id="GO:0047617">
    <property type="term" value="F:fatty acyl-CoA hydrolase activity"/>
    <property type="evidence" value="ECO:0007669"/>
    <property type="project" value="InterPro"/>
</dbReference>
<proteinExistence type="inferred from homology"/>
<dbReference type="InterPro" id="IPR029069">
    <property type="entry name" value="HotDog_dom_sf"/>
</dbReference>
<protein>
    <recommendedName>
        <fullName evidence="3">Thioesterase domain-containing protein</fullName>
    </recommendedName>
</protein>
<dbReference type="Gene3D" id="3.10.129.10">
    <property type="entry name" value="Hotdog Thioesterase"/>
    <property type="match status" value="1"/>
</dbReference>
<dbReference type="PANTHER" id="PTHR21660:SF1">
    <property type="entry name" value="ACYL-COENZYME A THIOESTERASE 13"/>
    <property type="match status" value="1"/>
</dbReference>
<dbReference type="InterPro" id="IPR006683">
    <property type="entry name" value="Thioestr_dom"/>
</dbReference>
<evidence type="ECO:0000256" key="2">
    <source>
        <dbReference type="ARBA" id="ARBA00022801"/>
    </source>
</evidence>
<organism evidence="4 5">
    <name type="scientific">Paludifilum halophilum</name>
    <dbReference type="NCBI Taxonomy" id="1642702"/>
    <lineage>
        <taxon>Bacteria</taxon>
        <taxon>Bacillati</taxon>
        <taxon>Bacillota</taxon>
        <taxon>Bacilli</taxon>
        <taxon>Bacillales</taxon>
        <taxon>Thermoactinomycetaceae</taxon>
        <taxon>Paludifilum</taxon>
    </lineage>
</organism>
<dbReference type="AlphaFoldDB" id="A0A235B9H4"/>
<accession>A0A235B9H4</accession>
<comment type="similarity">
    <text evidence="1">Belongs to the thioesterase PaaI family.</text>
</comment>
<dbReference type="InterPro" id="IPR003736">
    <property type="entry name" value="PAAI_dom"/>
</dbReference>
<feature type="domain" description="Thioesterase" evidence="3">
    <location>
        <begin position="70"/>
        <end position="146"/>
    </location>
</feature>
<dbReference type="Pfam" id="PF03061">
    <property type="entry name" value="4HBT"/>
    <property type="match status" value="1"/>
</dbReference>